<proteinExistence type="predicted"/>
<reference evidence="1" key="1">
    <citation type="submission" date="2021-02" db="EMBL/GenBank/DDBJ databases">
        <authorList>
            <person name="Nowell W R."/>
        </authorList>
    </citation>
    <scope>NUCLEOTIDE SEQUENCE</scope>
</reference>
<gene>
    <name evidence="1" type="ORF">ZHD862_LOCUS38665</name>
</gene>
<dbReference type="AlphaFoldDB" id="A0A815UXU7"/>
<dbReference type="EMBL" id="CAJNOT010010115">
    <property type="protein sequence ID" value="CAF1528824.1"/>
    <property type="molecule type" value="Genomic_DNA"/>
</dbReference>
<comment type="caution">
    <text evidence="1">The sequence shown here is derived from an EMBL/GenBank/DDBJ whole genome shotgun (WGS) entry which is preliminary data.</text>
</comment>
<dbReference type="Proteomes" id="UP000663864">
    <property type="component" value="Unassembled WGS sequence"/>
</dbReference>
<accession>A0A815UXU7</accession>
<protein>
    <submittedName>
        <fullName evidence="1">Uncharacterized protein</fullName>
    </submittedName>
</protein>
<evidence type="ECO:0000313" key="2">
    <source>
        <dbReference type="Proteomes" id="UP000663864"/>
    </source>
</evidence>
<organism evidence="1 2">
    <name type="scientific">Rotaria sordida</name>
    <dbReference type="NCBI Taxonomy" id="392033"/>
    <lineage>
        <taxon>Eukaryota</taxon>
        <taxon>Metazoa</taxon>
        <taxon>Spiralia</taxon>
        <taxon>Gnathifera</taxon>
        <taxon>Rotifera</taxon>
        <taxon>Eurotatoria</taxon>
        <taxon>Bdelloidea</taxon>
        <taxon>Philodinida</taxon>
        <taxon>Philodinidae</taxon>
        <taxon>Rotaria</taxon>
    </lineage>
</organism>
<evidence type="ECO:0000313" key="1">
    <source>
        <dbReference type="EMBL" id="CAF1528824.1"/>
    </source>
</evidence>
<sequence length="35" mass="4085">MDTSSQITVKGKYYVSLVWYTYSNDSESELLLYIS</sequence>
<name>A0A815UXU7_9BILA</name>
<feature type="non-terminal residue" evidence="1">
    <location>
        <position position="35"/>
    </location>
</feature>